<evidence type="ECO:0000313" key="3">
    <source>
        <dbReference type="EMBL" id="GKV36596.1"/>
    </source>
</evidence>
<gene>
    <name evidence="3" type="ORF">SLEP1_g44708</name>
</gene>
<organism evidence="3 4">
    <name type="scientific">Rubroshorea leprosula</name>
    <dbReference type="NCBI Taxonomy" id="152421"/>
    <lineage>
        <taxon>Eukaryota</taxon>
        <taxon>Viridiplantae</taxon>
        <taxon>Streptophyta</taxon>
        <taxon>Embryophyta</taxon>
        <taxon>Tracheophyta</taxon>
        <taxon>Spermatophyta</taxon>
        <taxon>Magnoliopsida</taxon>
        <taxon>eudicotyledons</taxon>
        <taxon>Gunneridae</taxon>
        <taxon>Pentapetalae</taxon>
        <taxon>rosids</taxon>
        <taxon>malvids</taxon>
        <taxon>Malvales</taxon>
        <taxon>Dipterocarpaceae</taxon>
        <taxon>Rubroshorea</taxon>
    </lineage>
</organism>
<dbReference type="Proteomes" id="UP001054252">
    <property type="component" value="Unassembled WGS sequence"/>
</dbReference>
<evidence type="ECO:0000259" key="2">
    <source>
        <dbReference type="Pfam" id="PF22936"/>
    </source>
</evidence>
<dbReference type="InterPro" id="IPR036875">
    <property type="entry name" value="Znf_CCHC_sf"/>
</dbReference>
<dbReference type="AlphaFoldDB" id="A0AAV5LID4"/>
<dbReference type="PANTHER" id="PTHR35317:SF31">
    <property type="entry name" value="DUF4219 DOMAIN-CONTAINING PROTEIN"/>
    <property type="match status" value="1"/>
</dbReference>
<name>A0AAV5LID4_9ROSI</name>
<accession>A0AAV5LID4</accession>
<proteinExistence type="predicted"/>
<evidence type="ECO:0000259" key="1">
    <source>
        <dbReference type="Pfam" id="PF13961"/>
    </source>
</evidence>
<evidence type="ECO:0008006" key="5">
    <source>
        <dbReference type="Google" id="ProtNLM"/>
    </source>
</evidence>
<dbReference type="Pfam" id="PF22936">
    <property type="entry name" value="Pol_BBD"/>
    <property type="match status" value="1"/>
</dbReference>
<dbReference type="SUPFAM" id="SSF57756">
    <property type="entry name" value="Retrovirus zinc finger-like domains"/>
    <property type="match status" value="1"/>
</dbReference>
<dbReference type="EMBL" id="BPVZ01000117">
    <property type="protein sequence ID" value="GKV36596.1"/>
    <property type="molecule type" value="Genomic_DNA"/>
</dbReference>
<protein>
    <recommendedName>
        <fullName evidence="5">DUF4219 domain-containing protein</fullName>
    </recommendedName>
</protein>
<evidence type="ECO:0000313" key="4">
    <source>
        <dbReference type="Proteomes" id="UP001054252"/>
    </source>
</evidence>
<dbReference type="Pfam" id="PF13961">
    <property type="entry name" value="DUF4219"/>
    <property type="match status" value="1"/>
</dbReference>
<keyword evidence="4" id="KW-1185">Reference proteome</keyword>
<dbReference type="PANTHER" id="PTHR35317">
    <property type="entry name" value="OS04G0629600 PROTEIN"/>
    <property type="match status" value="1"/>
</dbReference>
<dbReference type="InterPro" id="IPR054722">
    <property type="entry name" value="PolX-like_BBD"/>
</dbReference>
<comment type="caution">
    <text evidence="3">The sequence shown here is derived from an EMBL/GenBank/DDBJ whole genome shotgun (WGS) entry which is preliminary data.</text>
</comment>
<dbReference type="InterPro" id="IPR025314">
    <property type="entry name" value="DUF4219"/>
</dbReference>
<sequence>MESSNFTPKTPYFVGQNYSAWSVKMKAYLRAFDLWDFVENDREPAAFPENPTLNQIKRHTKESTKRYKALTYIHGSVSDKFSTELLLARQQRKPGTQSKKSSKEIQINNLRREFEVLRMKETETVKEYSDRVMKMVNQIRVLGGELKEKRVVEKVLVSLPEKFEHKISSLEDSKDLSRMTLSELVGSLQAVEQRKAIRQESTSEGAFLMIGKGKAQVKEDDTQVIGGVKGHLDYHCWFRPGVQCRKCKKFGHVERVCKQQANRVQQAKVAEIVDEDEEKLFMASKVEKNCVATVNGDLWLIDSGCTNHMTPNLSIFKSIDKSYSSKVRLGNGDLVQVKGKGVATIETSTVWY</sequence>
<dbReference type="GO" id="GO:0003676">
    <property type="term" value="F:nucleic acid binding"/>
    <property type="evidence" value="ECO:0007669"/>
    <property type="project" value="InterPro"/>
</dbReference>
<dbReference type="GO" id="GO:0008270">
    <property type="term" value="F:zinc ion binding"/>
    <property type="evidence" value="ECO:0007669"/>
    <property type="project" value="InterPro"/>
</dbReference>
<dbReference type="Pfam" id="PF14223">
    <property type="entry name" value="Retrotran_gag_2"/>
    <property type="match status" value="1"/>
</dbReference>
<feature type="domain" description="DUF4219" evidence="1">
    <location>
        <begin position="15"/>
        <end position="39"/>
    </location>
</feature>
<reference evidence="3 4" key="1">
    <citation type="journal article" date="2021" name="Commun. Biol.">
        <title>The genome of Shorea leprosula (Dipterocarpaceae) highlights the ecological relevance of drought in aseasonal tropical rainforests.</title>
        <authorList>
            <person name="Ng K.K.S."/>
            <person name="Kobayashi M.J."/>
            <person name="Fawcett J.A."/>
            <person name="Hatakeyama M."/>
            <person name="Paape T."/>
            <person name="Ng C.H."/>
            <person name="Ang C.C."/>
            <person name="Tnah L.H."/>
            <person name="Lee C.T."/>
            <person name="Nishiyama T."/>
            <person name="Sese J."/>
            <person name="O'Brien M.J."/>
            <person name="Copetti D."/>
            <person name="Mohd Noor M.I."/>
            <person name="Ong R.C."/>
            <person name="Putra M."/>
            <person name="Sireger I.Z."/>
            <person name="Indrioko S."/>
            <person name="Kosugi Y."/>
            <person name="Izuno A."/>
            <person name="Isagi Y."/>
            <person name="Lee S.L."/>
            <person name="Shimizu K.K."/>
        </authorList>
    </citation>
    <scope>NUCLEOTIDE SEQUENCE [LARGE SCALE GENOMIC DNA]</scope>
    <source>
        <strain evidence="3">214</strain>
    </source>
</reference>
<feature type="domain" description="Retrovirus-related Pol polyprotein from transposon TNT 1-94-like beta-barrel" evidence="2">
    <location>
        <begin position="299"/>
        <end position="347"/>
    </location>
</feature>